<organism evidence="2 3">
    <name type="scientific">[Candida] arabinofermentans NRRL YB-2248</name>
    <dbReference type="NCBI Taxonomy" id="983967"/>
    <lineage>
        <taxon>Eukaryota</taxon>
        <taxon>Fungi</taxon>
        <taxon>Dikarya</taxon>
        <taxon>Ascomycota</taxon>
        <taxon>Saccharomycotina</taxon>
        <taxon>Pichiomycetes</taxon>
        <taxon>Pichiales</taxon>
        <taxon>Pichiaceae</taxon>
        <taxon>Ogataea</taxon>
        <taxon>Ogataea/Candida clade</taxon>
    </lineage>
</organism>
<dbReference type="AlphaFoldDB" id="A0A1E4SWD2"/>
<reference evidence="3" key="2">
    <citation type="submission" date="2016-04" db="EMBL/GenBank/DDBJ databases">
        <title>Comparative genomics of biotechnologically important yeasts.</title>
        <authorList>
            <consortium name="DOE Joint Genome Institute"/>
            <person name="Riley R."/>
            <person name="Haridas S."/>
            <person name="Wolfe K.H."/>
            <person name="Lopes M.R."/>
            <person name="Hittinger C.T."/>
            <person name="Goker M."/>
            <person name="Salamov A."/>
            <person name="Wisecaver J."/>
            <person name="Long T.M."/>
            <person name="Aerts A.L."/>
            <person name="Barry K."/>
            <person name="Choi C."/>
            <person name="Clum A."/>
            <person name="Coughlan A.Y."/>
            <person name="Deshpande S."/>
            <person name="Douglass A.P."/>
            <person name="Hanson S.J."/>
            <person name="Klenk H.-P."/>
            <person name="Labutti K."/>
            <person name="Lapidus A."/>
            <person name="Lindquist E."/>
            <person name="Lipzen A."/>
            <person name="Meier-Kolthoff J.P."/>
            <person name="Ohm R.A."/>
            <person name="Otillar R.P."/>
            <person name="Pangilinan J."/>
            <person name="Peng Y."/>
            <person name="Rokas A."/>
            <person name="Rosa C.A."/>
            <person name="Scheuner C."/>
            <person name="Sibirny A.A."/>
            <person name="Slot J.C."/>
            <person name="Stielow J.B."/>
            <person name="Sun H."/>
            <person name="Kurtzman C.P."/>
            <person name="Blackwell M."/>
            <person name="Grigoriev I.V."/>
            <person name="Jeffries T.W."/>
        </authorList>
    </citation>
    <scope>NUCLEOTIDE SEQUENCE [LARGE SCALE GENOMIC DNA]</scope>
    <source>
        <strain evidence="3">NRRL YB-2248</strain>
    </source>
</reference>
<evidence type="ECO:0000313" key="1">
    <source>
        <dbReference type="EMBL" id="ODV82765.1"/>
    </source>
</evidence>
<evidence type="ECO:0000313" key="2">
    <source>
        <dbReference type="EMBL" id="ODV83808.1"/>
    </source>
</evidence>
<dbReference type="Proteomes" id="UP000094801">
    <property type="component" value="Unassembled WGS sequence"/>
</dbReference>
<evidence type="ECO:0000313" key="3">
    <source>
        <dbReference type="Proteomes" id="UP000094801"/>
    </source>
</evidence>
<name>A0A1E4SWD2_9ASCO</name>
<protein>
    <submittedName>
        <fullName evidence="2">Uncharacterized protein</fullName>
    </submittedName>
</protein>
<reference evidence="2" key="1">
    <citation type="journal article" date="2016" name="Proc. Natl. Acad. Sci. U.S.A.">
        <title>Comparative genomics of biotechnologically important yeasts.</title>
        <authorList>
            <person name="Riley R."/>
            <person name="Haridas S."/>
            <person name="Wolfe K.H."/>
            <person name="Lopes M.R."/>
            <person name="Hittinger C.T."/>
            <person name="Goeker M."/>
            <person name="Salamov A.A."/>
            <person name="Wisecaver J.H."/>
            <person name="Long T.M."/>
            <person name="Calvey C.H."/>
            <person name="Aerts A.L."/>
            <person name="Barry K.W."/>
            <person name="Choi C."/>
            <person name="Clum A."/>
            <person name="Coughlan A.Y."/>
            <person name="Deshpande S."/>
            <person name="Douglass A.P."/>
            <person name="Hanson S.J."/>
            <person name="Klenk H.-P."/>
            <person name="LaButti K.M."/>
            <person name="Lapidus A."/>
            <person name="Lindquist E.A."/>
            <person name="Lipzen A.M."/>
            <person name="Meier-Kolthoff J.P."/>
            <person name="Ohm R.A."/>
            <person name="Otillar R.P."/>
            <person name="Pangilinan J.L."/>
            <person name="Peng Y."/>
            <person name="Rokas A."/>
            <person name="Rosa C.A."/>
            <person name="Scheuner C."/>
            <person name="Sibirny A.A."/>
            <person name="Slot J.C."/>
            <person name="Stielow J.B."/>
            <person name="Sun H."/>
            <person name="Kurtzman C.P."/>
            <person name="Blackwell M."/>
            <person name="Grigoriev I.V."/>
            <person name="Jeffries T.W."/>
        </authorList>
    </citation>
    <scope>NUCLEOTIDE SEQUENCE</scope>
    <source>
        <strain evidence="2">NRRL YB-2248</strain>
    </source>
</reference>
<accession>A0A1E4SWD2</accession>
<keyword evidence="3" id="KW-1185">Reference proteome</keyword>
<gene>
    <name evidence="2" type="ORF">CANARDRAFT_29779</name>
    <name evidence="1" type="ORF">CANARDRAFT_30611</name>
</gene>
<dbReference type="EMBL" id="KV453875">
    <property type="protein sequence ID" value="ODV82765.1"/>
    <property type="molecule type" value="Genomic_DNA"/>
</dbReference>
<proteinExistence type="predicted"/>
<sequence>MADNIFDISVTDSLDKEVYQRDTIEIAGLELYCDLILNTSTMNLKVEYIDKLKNRDVNVLVNKYHYSLNDIEEMDYNEFKSKVNKFMKNQVDEEK</sequence>
<dbReference type="EMBL" id="KV453861">
    <property type="protein sequence ID" value="ODV83808.1"/>
    <property type="molecule type" value="Genomic_DNA"/>
</dbReference>